<evidence type="ECO:0000256" key="12">
    <source>
        <dbReference type="ARBA" id="ARBA00023306"/>
    </source>
</evidence>
<dbReference type="Gene3D" id="3.40.50.300">
    <property type="entry name" value="P-loop containing nucleotide triphosphate hydrolases"/>
    <property type="match status" value="1"/>
</dbReference>
<evidence type="ECO:0000256" key="2">
    <source>
        <dbReference type="ARBA" id="ARBA00008010"/>
    </source>
</evidence>
<comment type="subunit">
    <text evidence="15">Component of the MCM2-7 complex.</text>
</comment>
<evidence type="ECO:0000256" key="8">
    <source>
        <dbReference type="ARBA" id="ARBA00022806"/>
    </source>
</evidence>
<dbReference type="InterPro" id="IPR012340">
    <property type="entry name" value="NA-bd_OB-fold"/>
</dbReference>
<evidence type="ECO:0000259" key="16">
    <source>
        <dbReference type="PROSITE" id="PS50051"/>
    </source>
</evidence>
<dbReference type="Proteomes" id="UP000005203">
    <property type="component" value="Linkage group LG12"/>
</dbReference>
<dbReference type="Pfam" id="PF00493">
    <property type="entry name" value="MCM"/>
    <property type="match status" value="1"/>
</dbReference>
<organism evidence="17">
    <name type="scientific">Apis mellifera</name>
    <name type="common">Honeybee</name>
    <dbReference type="NCBI Taxonomy" id="7460"/>
    <lineage>
        <taxon>Eukaryota</taxon>
        <taxon>Metazoa</taxon>
        <taxon>Ecdysozoa</taxon>
        <taxon>Arthropoda</taxon>
        <taxon>Hexapoda</taxon>
        <taxon>Insecta</taxon>
        <taxon>Pterygota</taxon>
        <taxon>Neoptera</taxon>
        <taxon>Endopterygota</taxon>
        <taxon>Hymenoptera</taxon>
        <taxon>Apocrita</taxon>
        <taxon>Aculeata</taxon>
        <taxon>Apoidea</taxon>
        <taxon>Anthophila</taxon>
        <taxon>Apidae</taxon>
        <taxon>Apis</taxon>
    </lineage>
</organism>
<dbReference type="FunFam" id="2.20.28.10:FF:000003">
    <property type="entry name" value="DNA helicase"/>
    <property type="match status" value="1"/>
</dbReference>
<dbReference type="PRINTS" id="PR01657">
    <property type="entry name" value="MCMFAMILY"/>
</dbReference>
<keyword evidence="10 14" id="KW-0238">DNA-binding</keyword>
<dbReference type="InterPro" id="IPR033762">
    <property type="entry name" value="MCM_OB"/>
</dbReference>
<dbReference type="Gene3D" id="1.20.58.870">
    <property type="match status" value="1"/>
</dbReference>
<dbReference type="GO" id="GO:0042555">
    <property type="term" value="C:MCM complex"/>
    <property type="evidence" value="ECO:0007669"/>
    <property type="project" value="UniProtKB-UniRule"/>
</dbReference>
<evidence type="ECO:0000256" key="9">
    <source>
        <dbReference type="ARBA" id="ARBA00022840"/>
    </source>
</evidence>
<dbReference type="PRINTS" id="PR01662">
    <property type="entry name" value="MCMPROTEIN6"/>
</dbReference>
<evidence type="ECO:0000313" key="18">
    <source>
        <dbReference type="Proteomes" id="UP000005203"/>
    </source>
</evidence>
<keyword evidence="9 14" id="KW-0067">ATP-binding</keyword>
<dbReference type="FunFam" id="1.20.58.870:FF:000001">
    <property type="entry name" value="DNA helicase"/>
    <property type="match status" value="1"/>
</dbReference>
<dbReference type="GO" id="GO:0003697">
    <property type="term" value="F:single-stranded DNA binding"/>
    <property type="evidence" value="ECO:0007669"/>
    <property type="project" value="TreeGrafter"/>
</dbReference>
<keyword evidence="5 14" id="KW-0547">Nucleotide-binding</keyword>
<dbReference type="InterPro" id="IPR008049">
    <property type="entry name" value="MCM6"/>
</dbReference>
<dbReference type="AlphaFoldDB" id="A0A7M7GN70"/>
<dbReference type="GO" id="GO:0000727">
    <property type="term" value="P:double-strand break repair via break-induced replication"/>
    <property type="evidence" value="ECO:0007669"/>
    <property type="project" value="TreeGrafter"/>
</dbReference>
<dbReference type="CDD" id="cd17757">
    <property type="entry name" value="MCM6"/>
    <property type="match status" value="1"/>
</dbReference>
<evidence type="ECO:0000256" key="1">
    <source>
        <dbReference type="ARBA" id="ARBA00004123"/>
    </source>
</evidence>
<dbReference type="SUPFAM" id="SSF50249">
    <property type="entry name" value="Nucleic acid-binding proteins"/>
    <property type="match status" value="1"/>
</dbReference>
<comment type="catalytic activity">
    <reaction evidence="13">
        <text>ATP + H2O = ADP + phosphate + H(+)</text>
        <dbReference type="Rhea" id="RHEA:13065"/>
        <dbReference type="ChEBI" id="CHEBI:15377"/>
        <dbReference type="ChEBI" id="CHEBI:15378"/>
        <dbReference type="ChEBI" id="CHEBI:30616"/>
        <dbReference type="ChEBI" id="CHEBI:43474"/>
        <dbReference type="ChEBI" id="CHEBI:456216"/>
        <dbReference type="EC" id="3.6.4.12"/>
    </reaction>
    <physiologicalReaction direction="left-to-right" evidence="13">
        <dbReference type="Rhea" id="RHEA:13066"/>
    </physiologicalReaction>
</comment>
<comment type="function">
    <text evidence="15">Acts as component of the MCM2-7 complex (MCM complex) which is the replicative helicase essential for 'once per cell cycle' DNA replication initiation and elongation in eukaryotic cells. The active ATPase sites in the MCM2-7 ring are formed through the interaction surfaces of two neighboring subunits such that a critical structure of a conserved arginine finger motif is provided in trans relative to the ATP-binding site of the Walker A box of the adjacent subunit. The six ATPase active sites, however, are likely to contribute differentially to the complex helicase activity.</text>
</comment>
<keyword evidence="3" id="KW-0132">Cell division</keyword>
<evidence type="ECO:0000256" key="10">
    <source>
        <dbReference type="ARBA" id="ARBA00023125"/>
    </source>
</evidence>
<comment type="similarity">
    <text evidence="2 14">Belongs to the MCM family.</text>
</comment>
<dbReference type="SMART" id="SM00350">
    <property type="entry name" value="MCM"/>
    <property type="match status" value="1"/>
</dbReference>
<keyword evidence="7 15" id="KW-0378">Hydrolase</keyword>
<dbReference type="GO" id="GO:1990518">
    <property type="term" value="F:single-stranded 3'-5' DNA helicase activity"/>
    <property type="evidence" value="ECO:0007669"/>
    <property type="project" value="TreeGrafter"/>
</dbReference>
<evidence type="ECO:0000256" key="3">
    <source>
        <dbReference type="ARBA" id="ARBA00022618"/>
    </source>
</evidence>
<accession>A0A8B6YTB9</accession>
<keyword evidence="8 15" id="KW-0347">Helicase</keyword>
<evidence type="ECO:0000256" key="7">
    <source>
        <dbReference type="ARBA" id="ARBA00022801"/>
    </source>
</evidence>
<dbReference type="GO" id="GO:0051301">
    <property type="term" value="P:cell division"/>
    <property type="evidence" value="ECO:0007669"/>
    <property type="project" value="UniProtKB-KW"/>
</dbReference>
<dbReference type="InterPro" id="IPR001208">
    <property type="entry name" value="MCM_dom"/>
</dbReference>
<evidence type="ECO:0000256" key="13">
    <source>
        <dbReference type="ARBA" id="ARBA00048432"/>
    </source>
</evidence>
<comment type="subcellular location">
    <subcellularLocation>
        <location evidence="1 15">Nucleus</location>
    </subcellularLocation>
</comment>
<dbReference type="PANTHER" id="PTHR11630">
    <property type="entry name" value="DNA REPLICATION LICENSING FACTOR MCM FAMILY MEMBER"/>
    <property type="match status" value="1"/>
</dbReference>
<dbReference type="RefSeq" id="XP_006558369.1">
    <property type="nucleotide sequence ID" value="XM_006558306.3"/>
</dbReference>
<dbReference type="EnsemblMetazoa" id="XM_006558306">
    <property type="protein sequence ID" value="XP_006558369"/>
    <property type="gene ID" value="LOC413064"/>
</dbReference>
<dbReference type="PANTHER" id="PTHR11630:SF43">
    <property type="entry name" value="DNA REPLICATION LICENSING FACTOR MCM6"/>
    <property type="match status" value="1"/>
</dbReference>
<proteinExistence type="inferred from homology"/>
<dbReference type="InterPro" id="IPR018525">
    <property type="entry name" value="MCM_CS"/>
</dbReference>
<dbReference type="FunFam" id="3.40.50.300:FF:000115">
    <property type="entry name" value="DNA helicase"/>
    <property type="match status" value="1"/>
</dbReference>
<dbReference type="FunFam" id="2.40.50.140:FF:000091">
    <property type="entry name" value="DNA helicase"/>
    <property type="match status" value="1"/>
</dbReference>
<dbReference type="GO" id="GO:1902969">
    <property type="term" value="P:mitotic DNA replication"/>
    <property type="evidence" value="ECO:0007669"/>
    <property type="project" value="TreeGrafter"/>
</dbReference>
<dbReference type="GO" id="GO:0005524">
    <property type="term" value="F:ATP binding"/>
    <property type="evidence" value="ECO:0007669"/>
    <property type="project" value="UniProtKB-UniRule"/>
</dbReference>
<reference evidence="19" key="2">
    <citation type="submission" date="2025-04" db="UniProtKB">
        <authorList>
            <consortium name="RefSeq"/>
        </authorList>
    </citation>
    <scope>IDENTIFICATION</scope>
    <source>
        <strain evidence="19">DH4</strain>
        <tissue evidence="19">Whole body</tissue>
    </source>
</reference>
<dbReference type="SUPFAM" id="SSF52540">
    <property type="entry name" value="P-loop containing nucleoside triphosphate hydrolases"/>
    <property type="match status" value="1"/>
</dbReference>
<keyword evidence="4 15" id="KW-0235">DNA replication</keyword>
<keyword evidence="6" id="KW-0498">Mitosis</keyword>
<dbReference type="InterPro" id="IPR027417">
    <property type="entry name" value="P-loop_NTPase"/>
</dbReference>
<dbReference type="Gene3D" id="2.40.50.140">
    <property type="entry name" value="Nucleic acid-binding proteins"/>
    <property type="match status" value="1"/>
</dbReference>
<evidence type="ECO:0000256" key="15">
    <source>
        <dbReference type="RuleBase" id="RU368064"/>
    </source>
</evidence>
<keyword evidence="12 15" id="KW-0131">Cell cycle</keyword>
<dbReference type="GO" id="GO:0005634">
    <property type="term" value="C:nucleus"/>
    <property type="evidence" value="ECO:0007669"/>
    <property type="project" value="UniProtKB-SubCell"/>
</dbReference>
<dbReference type="InterPro" id="IPR041024">
    <property type="entry name" value="Mcm6_C"/>
</dbReference>
<evidence type="ECO:0000256" key="14">
    <source>
        <dbReference type="RuleBase" id="RU004070"/>
    </source>
</evidence>
<dbReference type="PROSITE" id="PS50051">
    <property type="entry name" value="MCM_2"/>
    <property type="match status" value="1"/>
</dbReference>
<dbReference type="Pfam" id="PF17855">
    <property type="entry name" value="MCM_lid"/>
    <property type="match status" value="1"/>
</dbReference>
<dbReference type="OrthoDB" id="1744952at2759"/>
<evidence type="ECO:0000256" key="6">
    <source>
        <dbReference type="ARBA" id="ARBA00022776"/>
    </source>
</evidence>
<feature type="domain" description="MCM C-terminal AAA(+) ATPase" evidence="16">
    <location>
        <begin position="187"/>
        <end position="393"/>
    </location>
</feature>
<sequence>MDCNAVIKNVEQQFKFTNPTICHNPVCSNRRRFLLDVDNSIFIDFQKVRVQETQAELPRGCIPRSLEIILRAEAVETVQAGDRYDFTGTMIVIPDISVLSLPGVKADLKAKRRKTAEDGDGITGLKSLGTRELTYKTAFLACSVTPTSFRFGGTETNMEELSQEMMKKRMSEAEWNRIYEMSRDKNLYQNLVNSLFSSVHGNDEVKKGIILMLFGGVPKTTMEGTSLRGDINCCLVGDPSTAKSQLLKSVAEIVPRSIYTSGKASSAAGLTAAVVRDEESPDFVIEAGALMLADQGICCIDEFDKMDVRDQVAIHEAMEQQTISLAKAGVRATLNARTSILAAANPVGGRYDRKKSLQQNVQLTAPIMSRFDLFFIIVDECNEIIDNAIAKRIIDLHCDNFQDIETVYTQSEIIRYINFAKHFKPVLSQEASEFLIDSYTLLRQRTGTNAGKWRVTVRQLESLIRLSEAMAKLECSDEVTVKHVKEAKRLLSKSIVTVEQPDIDLEEDENEQMDVDMNEAPPLMAALNAIDNSEMETPPQSQEVAKKKLTMSFEEYKNLSNMLVLYMRNEEIRAETEPSEDAKGGLKKSELVAWYLDQIQDQIDSEEELLERKNFIEKIIDRLTYHDQIIIPLTTTDLRDKDEDEEDDPLLVVHPNYIIDV</sequence>
<keyword evidence="18" id="KW-1185">Reference proteome</keyword>
<evidence type="ECO:0000256" key="5">
    <source>
        <dbReference type="ARBA" id="ARBA00022741"/>
    </source>
</evidence>
<evidence type="ECO:0000313" key="17">
    <source>
        <dbReference type="EnsemblMetazoa" id="XP_006558369"/>
    </source>
</evidence>
<dbReference type="PROSITE" id="PS00847">
    <property type="entry name" value="MCM_1"/>
    <property type="match status" value="1"/>
</dbReference>
<dbReference type="InterPro" id="IPR031327">
    <property type="entry name" value="MCM"/>
</dbReference>
<dbReference type="KEGG" id="ame:413064"/>
<dbReference type="EC" id="3.6.4.12" evidence="15"/>
<evidence type="ECO:0000256" key="4">
    <source>
        <dbReference type="ARBA" id="ARBA00022705"/>
    </source>
</evidence>
<dbReference type="GO" id="GO:0016787">
    <property type="term" value="F:hydrolase activity"/>
    <property type="evidence" value="ECO:0007669"/>
    <property type="project" value="UniProtKB-KW"/>
</dbReference>
<name>A0A7M7GN70_APIME</name>
<evidence type="ECO:0000256" key="11">
    <source>
        <dbReference type="ARBA" id="ARBA00023242"/>
    </source>
</evidence>
<dbReference type="Pfam" id="PF17207">
    <property type="entry name" value="MCM_OB"/>
    <property type="match status" value="1"/>
</dbReference>
<protein>
    <recommendedName>
        <fullName evidence="15">DNA replication licensing factor MCM6</fullName>
        <ecNumber evidence="15">3.6.4.12</ecNumber>
    </recommendedName>
</protein>
<gene>
    <name evidence="17" type="primary">413064</name>
    <name evidence="19" type="synonym">LOC413064</name>
</gene>
<keyword evidence="11" id="KW-0539">Nucleus</keyword>
<evidence type="ECO:0000313" key="19">
    <source>
        <dbReference type="RefSeq" id="XP_006558369.1"/>
    </source>
</evidence>
<accession>A0A7M7GN70</accession>
<reference evidence="17" key="1">
    <citation type="submission" date="2021-01" db="UniProtKB">
        <authorList>
            <consortium name="EnsemblMetazoa"/>
        </authorList>
    </citation>
    <scope>IDENTIFICATION</scope>
    <source>
        <strain evidence="17">DH4</strain>
    </source>
</reference>
<dbReference type="InterPro" id="IPR041562">
    <property type="entry name" value="MCM_lid"/>
</dbReference>
<dbReference type="Pfam" id="PF18263">
    <property type="entry name" value="WHD_MCM6"/>
    <property type="match status" value="1"/>
</dbReference>
<dbReference type="GO" id="GO:0006270">
    <property type="term" value="P:DNA replication initiation"/>
    <property type="evidence" value="ECO:0007669"/>
    <property type="project" value="UniProtKB-UniRule"/>
</dbReference>